<dbReference type="PANTHER" id="PTHR11751">
    <property type="entry name" value="ALANINE AMINOTRANSFERASE"/>
    <property type="match status" value="1"/>
</dbReference>
<dbReference type="GO" id="GO:0042853">
    <property type="term" value="P:L-alanine catabolic process"/>
    <property type="evidence" value="ECO:0007669"/>
    <property type="project" value="UniProtKB-UniPathway"/>
</dbReference>
<evidence type="ECO:0000259" key="10">
    <source>
        <dbReference type="Pfam" id="PF00155"/>
    </source>
</evidence>
<name>A0A6H5GPE1_9HEMI</name>
<gene>
    <name evidence="11" type="ORF">NTEN_LOCUS10819</name>
    <name evidence="12" type="ORF">NTEN_LOCUS10820</name>
</gene>
<keyword evidence="4" id="KW-0808">Transferase</keyword>
<dbReference type="Pfam" id="PF00155">
    <property type="entry name" value="Aminotran_1_2"/>
    <property type="match status" value="1"/>
</dbReference>
<keyword evidence="13" id="KW-1185">Reference proteome</keyword>
<dbReference type="OrthoDB" id="1732682at2759"/>
<evidence type="ECO:0000256" key="8">
    <source>
        <dbReference type="ARBA" id="ARBA00026106"/>
    </source>
</evidence>
<accession>A0A6H5GPE1</accession>
<comment type="cofactor">
    <cofactor evidence="1">
        <name>pyridoxal 5'-phosphate</name>
        <dbReference type="ChEBI" id="CHEBI:597326"/>
    </cofactor>
</comment>
<comment type="similarity">
    <text evidence="7">Belongs to the class-I pyridoxal-phosphate-dependent aminotransferase family. Alanine aminotransferase subfamily.</text>
</comment>
<keyword evidence="5" id="KW-0663">Pyridoxal phosphate</keyword>
<evidence type="ECO:0000256" key="3">
    <source>
        <dbReference type="ARBA" id="ARBA00022576"/>
    </source>
</evidence>
<dbReference type="InterPro" id="IPR045088">
    <property type="entry name" value="ALAT1/2-like"/>
</dbReference>
<dbReference type="UniPathway" id="UPA00528">
    <property type="reaction ID" value="UER00586"/>
</dbReference>
<evidence type="ECO:0000256" key="7">
    <source>
        <dbReference type="ARBA" id="ARBA00025785"/>
    </source>
</evidence>
<proteinExistence type="inferred from homology"/>
<feature type="non-terminal residue" evidence="11">
    <location>
        <position position="1"/>
    </location>
</feature>
<dbReference type="EC" id="2.6.1.2" evidence="8"/>
<keyword evidence="3" id="KW-0032">Aminotransferase</keyword>
<dbReference type="SUPFAM" id="SSF53383">
    <property type="entry name" value="PLP-dependent transferases"/>
    <property type="match status" value="1"/>
</dbReference>
<protein>
    <recommendedName>
        <fullName evidence="8">alanine transaminase</fullName>
        <ecNumber evidence="8">2.6.1.2</ecNumber>
    </recommendedName>
</protein>
<dbReference type="EMBL" id="CADCXU010016288">
    <property type="protein sequence ID" value="CAB0005342.1"/>
    <property type="molecule type" value="Genomic_DNA"/>
</dbReference>
<evidence type="ECO:0000256" key="9">
    <source>
        <dbReference type="ARBA" id="ARBA00047412"/>
    </source>
</evidence>
<dbReference type="PANTHER" id="PTHR11751:SF29">
    <property type="entry name" value="ALANINE TRANSAMINASE"/>
    <property type="match status" value="1"/>
</dbReference>
<dbReference type="GO" id="GO:0030170">
    <property type="term" value="F:pyridoxal phosphate binding"/>
    <property type="evidence" value="ECO:0007669"/>
    <property type="project" value="InterPro"/>
</dbReference>
<dbReference type="InterPro" id="IPR015424">
    <property type="entry name" value="PyrdxlP-dep_Trfase"/>
</dbReference>
<dbReference type="GO" id="GO:0004021">
    <property type="term" value="F:L-alanine:2-oxoglutarate aminotransferase activity"/>
    <property type="evidence" value="ECO:0007669"/>
    <property type="project" value="UniProtKB-EC"/>
</dbReference>
<feature type="domain" description="Aminotransferase class I/classII large" evidence="10">
    <location>
        <begin position="2"/>
        <end position="71"/>
    </location>
</feature>
<reference evidence="11 13" key="1">
    <citation type="submission" date="2020-02" db="EMBL/GenBank/DDBJ databases">
        <authorList>
            <person name="Ferguson B K."/>
        </authorList>
    </citation>
    <scope>NUCLEOTIDE SEQUENCE [LARGE SCALE GENOMIC DNA]</scope>
</reference>
<dbReference type="Proteomes" id="UP000479000">
    <property type="component" value="Unassembled WGS sequence"/>
</dbReference>
<sequence>IPYYLNEDNNWSLELDELVRAYDQSKDHCNPRGIVVINPGNPTGQVLTKENIETIIKFACEKKLFIFADEVNFLKIFERPN</sequence>
<evidence type="ECO:0000313" key="13">
    <source>
        <dbReference type="Proteomes" id="UP000479000"/>
    </source>
</evidence>
<comment type="pathway">
    <text evidence="6">Amino-acid degradation; L-alanine degradation via transaminase pathway; pyruvate from L-alanine: step 1/1.</text>
</comment>
<dbReference type="Gene3D" id="3.40.640.10">
    <property type="entry name" value="Type I PLP-dependent aspartate aminotransferase-like (Major domain)"/>
    <property type="match status" value="1"/>
</dbReference>
<evidence type="ECO:0000313" key="12">
    <source>
        <dbReference type="EMBL" id="CAB0005343.1"/>
    </source>
</evidence>
<comment type="catalytic activity">
    <reaction evidence="9">
        <text>L-alanine + 2-oxoglutarate = pyruvate + L-glutamate</text>
        <dbReference type="Rhea" id="RHEA:19453"/>
        <dbReference type="ChEBI" id="CHEBI:15361"/>
        <dbReference type="ChEBI" id="CHEBI:16810"/>
        <dbReference type="ChEBI" id="CHEBI:29985"/>
        <dbReference type="ChEBI" id="CHEBI:57972"/>
        <dbReference type="EC" id="2.6.1.2"/>
    </reaction>
</comment>
<organism evidence="11 13">
    <name type="scientific">Nesidiocoris tenuis</name>
    <dbReference type="NCBI Taxonomy" id="355587"/>
    <lineage>
        <taxon>Eukaryota</taxon>
        <taxon>Metazoa</taxon>
        <taxon>Ecdysozoa</taxon>
        <taxon>Arthropoda</taxon>
        <taxon>Hexapoda</taxon>
        <taxon>Insecta</taxon>
        <taxon>Pterygota</taxon>
        <taxon>Neoptera</taxon>
        <taxon>Paraneoptera</taxon>
        <taxon>Hemiptera</taxon>
        <taxon>Heteroptera</taxon>
        <taxon>Panheteroptera</taxon>
        <taxon>Cimicomorpha</taxon>
        <taxon>Miridae</taxon>
        <taxon>Dicyphina</taxon>
        <taxon>Nesidiocoris</taxon>
    </lineage>
</organism>
<evidence type="ECO:0000256" key="6">
    <source>
        <dbReference type="ARBA" id="ARBA00025708"/>
    </source>
</evidence>
<comment type="subunit">
    <text evidence="2">Homodimer.</text>
</comment>
<dbReference type="EMBL" id="CADCXU010016289">
    <property type="protein sequence ID" value="CAB0005343.1"/>
    <property type="molecule type" value="Genomic_DNA"/>
</dbReference>
<dbReference type="AlphaFoldDB" id="A0A6H5GPE1"/>
<evidence type="ECO:0000256" key="4">
    <source>
        <dbReference type="ARBA" id="ARBA00022679"/>
    </source>
</evidence>
<evidence type="ECO:0000256" key="1">
    <source>
        <dbReference type="ARBA" id="ARBA00001933"/>
    </source>
</evidence>
<evidence type="ECO:0000313" key="11">
    <source>
        <dbReference type="EMBL" id="CAB0005342.1"/>
    </source>
</evidence>
<evidence type="ECO:0000256" key="2">
    <source>
        <dbReference type="ARBA" id="ARBA00011738"/>
    </source>
</evidence>
<dbReference type="InterPro" id="IPR015421">
    <property type="entry name" value="PyrdxlP-dep_Trfase_major"/>
</dbReference>
<dbReference type="InterPro" id="IPR004839">
    <property type="entry name" value="Aminotransferase_I/II_large"/>
</dbReference>
<evidence type="ECO:0000256" key="5">
    <source>
        <dbReference type="ARBA" id="ARBA00022898"/>
    </source>
</evidence>